<keyword evidence="2" id="KW-1185">Reference proteome</keyword>
<proteinExistence type="predicted"/>
<gene>
    <name evidence="1" type="ORF">FNV43_RR27184</name>
</gene>
<reference evidence="1" key="1">
    <citation type="submission" date="2020-03" db="EMBL/GenBank/DDBJ databases">
        <title>A high-quality chromosome-level genome assembly of a woody plant with both climbing and erect habits, Rhamnella rubrinervis.</title>
        <authorList>
            <person name="Lu Z."/>
            <person name="Yang Y."/>
            <person name="Zhu X."/>
            <person name="Sun Y."/>
        </authorList>
    </citation>
    <scope>NUCLEOTIDE SEQUENCE</scope>
    <source>
        <strain evidence="1">BYM</strain>
        <tissue evidence="1">Leaf</tissue>
    </source>
</reference>
<dbReference type="EMBL" id="VOIH02000012">
    <property type="protein sequence ID" value="KAF3432444.1"/>
    <property type="molecule type" value="Genomic_DNA"/>
</dbReference>
<comment type="caution">
    <text evidence="1">The sequence shown here is derived from an EMBL/GenBank/DDBJ whole genome shotgun (WGS) entry which is preliminary data.</text>
</comment>
<sequence length="58" mass="6990">MDVTLTNLRKYFPFLPHNALIKIYKARCARLRLLMPGDIRWIIEAKIYLTIEDNVEIW</sequence>
<evidence type="ECO:0000313" key="1">
    <source>
        <dbReference type="EMBL" id="KAF3432444.1"/>
    </source>
</evidence>
<protein>
    <submittedName>
        <fullName evidence="1">Uncharacterized protein</fullName>
    </submittedName>
</protein>
<dbReference type="Proteomes" id="UP000796880">
    <property type="component" value="Unassembled WGS sequence"/>
</dbReference>
<name>A0A8K0GN95_9ROSA</name>
<accession>A0A8K0GN95</accession>
<dbReference type="AlphaFoldDB" id="A0A8K0GN95"/>
<evidence type="ECO:0000313" key="2">
    <source>
        <dbReference type="Proteomes" id="UP000796880"/>
    </source>
</evidence>
<dbReference type="OrthoDB" id="1711934at2759"/>
<organism evidence="1 2">
    <name type="scientific">Rhamnella rubrinervis</name>
    <dbReference type="NCBI Taxonomy" id="2594499"/>
    <lineage>
        <taxon>Eukaryota</taxon>
        <taxon>Viridiplantae</taxon>
        <taxon>Streptophyta</taxon>
        <taxon>Embryophyta</taxon>
        <taxon>Tracheophyta</taxon>
        <taxon>Spermatophyta</taxon>
        <taxon>Magnoliopsida</taxon>
        <taxon>eudicotyledons</taxon>
        <taxon>Gunneridae</taxon>
        <taxon>Pentapetalae</taxon>
        <taxon>rosids</taxon>
        <taxon>fabids</taxon>
        <taxon>Rosales</taxon>
        <taxon>Rhamnaceae</taxon>
        <taxon>rhamnoid group</taxon>
        <taxon>Rhamneae</taxon>
        <taxon>Rhamnella</taxon>
    </lineage>
</organism>